<evidence type="ECO:0000256" key="1">
    <source>
        <dbReference type="ARBA" id="ARBA00004123"/>
    </source>
</evidence>
<feature type="domain" description="Leucine zipper with capping helix" evidence="10">
    <location>
        <begin position="219"/>
        <end position="276"/>
    </location>
</feature>
<dbReference type="GO" id="GO:0007129">
    <property type="term" value="P:homologous chromosome pairing at meiosis"/>
    <property type="evidence" value="ECO:0007669"/>
    <property type="project" value="TreeGrafter"/>
</dbReference>
<evidence type="ECO:0000259" key="10">
    <source>
        <dbReference type="Pfam" id="PF18517"/>
    </source>
</evidence>
<dbReference type="GO" id="GO:0000794">
    <property type="term" value="C:condensed nuclear chromosome"/>
    <property type="evidence" value="ECO:0007669"/>
    <property type="project" value="TreeGrafter"/>
</dbReference>
<dbReference type="Pfam" id="PF07106">
    <property type="entry name" value="WHD_TBPIP"/>
    <property type="match status" value="1"/>
</dbReference>
<evidence type="ECO:0000256" key="6">
    <source>
        <dbReference type="ARBA" id="ARBA00023242"/>
    </source>
</evidence>
<keyword evidence="7" id="KW-0469">Meiosis</keyword>
<dbReference type="GO" id="GO:0120230">
    <property type="term" value="F:recombinase activator activity"/>
    <property type="evidence" value="ECO:0007669"/>
    <property type="project" value="TreeGrafter"/>
</dbReference>
<dbReference type="Proteomes" id="UP000298416">
    <property type="component" value="Unassembled WGS sequence"/>
</dbReference>
<feature type="region of interest" description="Disordered" evidence="8">
    <location>
        <begin position="165"/>
        <end position="204"/>
    </location>
</feature>
<evidence type="ECO:0000313" key="11">
    <source>
        <dbReference type="EMBL" id="KAG6412922.1"/>
    </source>
</evidence>
<reference evidence="11" key="2">
    <citation type="submission" date="2020-08" db="EMBL/GenBank/DDBJ databases">
        <title>Plant Genome Project.</title>
        <authorList>
            <person name="Zhang R.-G."/>
        </authorList>
    </citation>
    <scope>NUCLEOTIDE SEQUENCE</scope>
    <source>
        <strain evidence="11">Huo1</strain>
        <tissue evidence="11">Leaf</tissue>
    </source>
</reference>
<organism evidence="11">
    <name type="scientific">Salvia splendens</name>
    <name type="common">Scarlet sage</name>
    <dbReference type="NCBI Taxonomy" id="180675"/>
    <lineage>
        <taxon>Eukaryota</taxon>
        <taxon>Viridiplantae</taxon>
        <taxon>Streptophyta</taxon>
        <taxon>Embryophyta</taxon>
        <taxon>Tracheophyta</taxon>
        <taxon>Spermatophyta</taxon>
        <taxon>Magnoliopsida</taxon>
        <taxon>eudicotyledons</taxon>
        <taxon>Gunneridae</taxon>
        <taxon>Pentapetalae</taxon>
        <taxon>asterids</taxon>
        <taxon>lamiids</taxon>
        <taxon>Lamiales</taxon>
        <taxon>Lamiaceae</taxon>
        <taxon>Nepetoideae</taxon>
        <taxon>Mentheae</taxon>
        <taxon>Salviinae</taxon>
        <taxon>Salvia</taxon>
        <taxon>Salvia subgen. Calosphace</taxon>
        <taxon>core Calosphace</taxon>
    </lineage>
</organism>
<evidence type="ECO:0000256" key="4">
    <source>
        <dbReference type="ARBA" id="ARBA00023054"/>
    </source>
</evidence>
<evidence type="ECO:0000313" key="12">
    <source>
        <dbReference type="Proteomes" id="UP000298416"/>
    </source>
</evidence>
<keyword evidence="12" id="KW-1185">Reference proteome</keyword>
<comment type="subcellular location">
    <subcellularLocation>
        <location evidence="1">Nucleus</location>
    </subcellularLocation>
</comment>
<evidence type="ECO:0000256" key="7">
    <source>
        <dbReference type="ARBA" id="ARBA00023254"/>
    </source>
</evidence>
<dbReference type="GO" id="GO:0003690">
    <property type="term" value="F:double-stranded DNA binding"/>
    <property type="evidence" value="ECO:0007669"/>
    <property type="project" value="TreeGrafter"/>
</dbReference>
<protein>
    <recommendedName>
        <fullName evidence="3">Homologous-pairing protein 2 homolog</fullName>
    </recommendedName>
</protein>
<dbReference type="PANTHER" id="PTHR15938:SF0">
    <property type="entry name" value="HOMOLOGOUS-PAIRING PROTEIN 2 HOMOLOG"/>
    <property type="match status" value="1"/>
</dbReference>
<dbReference type="PANTHER" id="PTHR15938">
    <property type="entry name" value="TBP-1 INTERACTING PROTEIN"/>
    <property type="match status" value="1"/>
</dbReference>
<dbReference type="Gene3D" id="1.10.10.10">
    <property type="entry name" value="Winged helix-like DNA-binding domain superfamily/Winged helix DNA-binding domain"/>
    <property type="match status" value="1"/>
</dbReference>
<keyword evidence="4" id="KW-0175">Coiled coil</keyword>
<dbReference type="Pfam" id="PF18517">
    <property type="entry name" value="LZ3wCH"/>
    <property type="match status" value="1"/>
</dbReference>
<dbReference type="GO" id="GO:0120231">
    <property type="term" value="C:DNA recombinase auxiliary factor complex"/>
    <property type="evidence" value="ECO:0007669"/>
    <property type="project" value="TreeGrafter"/>
</dbReference>
<keyword evidence="5" id="KW-0233">DNA recombination</keyword>
<gene>
    <name evidence="11" type="ORF">SASPL_125617</name>
</gene>
<evidence type="ECO:0000256" key="2">
    <source>
        <dbReference type="ARBA" id="ARBA00007922"/>
    </source>
</evidence>
<evidence type="ECO:0000256" key="8">
    <source>
        <dbReference type="SAM" id="MobiDB-lite"/>
    </source>
</evidence>
<dbReference type="InterPro" id="IPR040661">
    <property type="entry name" value="LZ3wCH"/>
</dbReference>
<dbReference type="GO" id="GO:0010774">
    <property type="term" value="P:meiotic strand invasion involved in reciprocal meiotic recombination"/>
    <property type="evidence" value="ECO:0007669"/>
    <property type="project" value="TreeGrafter"/>
</dbReference>
<feature type="domain" description="Homologous-pairing protein 2 winged helix" evidence="9">
    <location>
        <begin position="73"/>
        <end position="128"/>
    </location>
</feature>
<dbReference type="AlphaFoldDB" id="A0A8X8ZPB2"/>
<dbReference type="GO" id="GO:0000709">
    <property type="term" value="P:meiotic joint molecule formation"/>
    <property type="evidence" value="ECO:0007669"/>
    <property type="project" value="TreeGrafter"/>
</dbReference>
<evidence type="ECO:0000256" key="3">
    <source>
        <dbReference type="ARBA" id="ARBA00016093"/>
    </source>
</evidence>
<comment type="similarity">
    <text evidence="2">Belongs to the HOP2 family.</text>
</comment>
<evidence type="ECO:0000256" key="5">
    <source>
        <dbReference type="ARBA" id="ARBA00023172"/>
    </source>
</evidence>
<reference evidence="11" key="1">
    <citation type="submission" date="2018-01" db="EMBL/GenBank/DDBJ databases">
        <authorList>
            <person name="Mao J.F."/>
        </authorList>
    </citation>
    <scope>NUCLEOTIDE SEQUENCE</scope>
    <source>
        <strain evidence="11">Huo1</strain>
        <tissue evidence="11">Leaf</tissue>
    </source>
</reference>
<keyword evidence="6" id="KW-0539">Nucleus</keyword>
<dbReference type="InterPro" id="IPR036388">
    <property type="entry name" value="WH-like_DNA-bd_sf"/>
</dbReference>
<dbReference type="InterPro" id="IPR010776">
    <property type="entry name" value="Hop2_WH_dom"/>
</dbReference>
<name>A0A8X8ZPB2_SALSN</name>
<sequence length="296" mass="33735">MCKPINTASFRTDGITIYSAKQVFLPRKVFPLIPMAPKSDSAEGIVLNFVNEIDGSFGSIDFLLIRLISWEILRLCLNQNRPLNSQNVADSLQKFNLKKAAIQKALDSLADGGKISFKEYGKQKIYMARQDQFDIPNSEDLNQMKEQNSKLQEQLAERKKAISEVEAGNQVESRGQGTAIKFDTRSDTSQADPTGKRGKSDVKQMEDKLTKLRQGVTLVSPEQRQVVEKMYMETMNQWRRRKRMFKDVWSAITENSPKNPNEFKEELGLEYDEDCGVSLQSFDELGHGVNKRAKRK</sequence>
<accession>A0A8X8ZPB2</accession>
<evidence type="ECO:0000259" key="9">
    <source>
        <dbReference type="Pfam" id="PF07106"/>
    </source>
</evidence>
<comment type="caution">
    <text evidence="11">The sequence shown here is derived from an EMBL/GenBank/DDBJ whole genome shotgun (WGS) entry which is preliminary data.</text>
</comment>
<dbReference type="EMBL" id="PNBA02000009">
    <property type="protein sequence ID" value="KAG6412922.1"/>
    <property type="molecule type" value="Genomic_DNA"/>
</dbReference>
<feature type="compositionally biased region" description="Basic and acidic residues" evidence="8">
    <location>
        <begin position="194"/>
        <end position="204"/>
    </location>
</feature>
<proteinExistence type="inferred from homology"/>